<dbReference type="RefSeq" id="WP_171703717.1">
    <property type="nucleotide sequence ID" value="NZ_CP162511.1"/>
</dbReference>
<proteinExistence type="predicted"/>
<evidence type="ECO:0000313" key="2">
    <source>
        <dbReference type="EMBL" id="XDI04818.1"/>
    </source>
</evidence>
<gene>
    <name evidence="2" type="ORF">ABFY20_15960</name>
</gene>
<keyword evidence="1" id="KW-0812">Transmembrane</keyword>
<protein>
    <recommendedName>
        <fullName evidence="3">AI-2E family transporter</fullName>
    </recommendedName>
</protein>
<feature type="transmembrane region" description="Helical" evidence="1">
    <location>
        <begin position="60"/>
        <end position="82"/>
    </location>
</feature>
<sequence>MRSVVPVWVLTILAVVSVGLFVAPADYLVYLPVVLGLALLVSFAAQLIEPVRTGLVNRFSATLGGVFVILALSTVVLGPLAFAAGAKL</sequence>
<dbReference type="EMBL" id="CP162511">
    <property type="protein sequence ID" value="XDI04818.1"/>
    <property type="molecule type" value="Genomic_DNA"/>
</dbReference>
<organism evidence="2">
    <name type="scientific">Herbiconiux sp. A18JL235</name>
    <dbReference type="NCBI Taxonomy" id="3152363"/>
    <lineage>
        <taxon>Bacteria</taxon>
        <taxon>Bacillati</taxon>
        <taxon>Actinomycetota</taxon>
        <taxon>Actinomycetes</taxon>
        <taxon>Micrococcales</taxon>
        <taxon>Microbacteriaceae</taxon>
        <taxon>Herbiconiux</taxon>
    </lineage>
</organism>
<accession>A0AB39BEZ8</accession>
<dbReference type="AlphaFoldDB" id="A0AB39BEZ8"/>
<feature type="transmembrane region" description="Helical" evidence="1">
    <location>
        <begin position="29"/>
        <end position="48"/>
    </location>
</feature>
<name>A0AB39BEZ8_9MICO</name>
<keyword evidence="1" id="KW-1133">Transmembrane helix</keyword>
<feature type="transmembrane region" description="Helical" evidence="1">
    <location>
        <begin position="7"/>
        <end position="23"/>
    </location>
</feature>
<reference evidence="2" key="1">
    <citation type="submission" date="2024-05" db="EMBL/GenBank/DDBJ databases">
        <title>Herbiconiux sp. A18JL235.</title>
        <authorList>
            <person name="Zhang G."/>
        </authorList>
    </citation>
    <scope>NUCLEOTIDE SEQUENCE</scope>
    <source>
        <strain evidence="2">A18JL235</strain>
    </source>
</reference>
<evidence type="ECO:0000256" key="1">
    <source>
        <dbReference type="SAM" id="Phobius"/>
    </source>
</evidence>
<keyword evidence="1" id="KW-0472">Membrane</keyword>
<evidence type="ECO:0008006" key="3">
    <source>
        <dbReference type="Google" id="ProtNLM"/>
    </source>
</evidence>